<proteinExistence type="inferred from homology"/>
<dbReference type="SUPFAM" id="SSF53448">
    <property type="entry name" value="Nucleotide-diphospho-sugar transferases"/>
    <property type="match status" value="1"/>
</dbReference>
<evidence type="ECO:0000256" key="1">
    <source>
        <dbReference type="ARBA" id="ARBA00001936"/>
    </source>
</evidence>
<evidence type="ECO:0000256" key="2">
    <source>
        <dbReference type="ARBA" id="ARBA00001946"/>
    </source>
</evidence>
<accession>A0A836CL41</accession>
<organism evidence="8 9">
    <name type="scientific">Tribonema minus</name>
    <dbReference type="NCBI Taxonomy" id="303371"/>
    <lineage>
        <taxon>Eukaryota</taxon>
        <taxon>Sar</taxon>
        <taxon>Stramenopiles</taxon>
        <taxon>Ochrophyta</taxon>
        <taxon>PX clade</taxon>
        <taxon>Xanthophyceae</taxon>
        <taxon>Tribonematales</taxon>
        <taxon>Tribonemataceae</taxon>
        <taxon>Tribonema</taxon>
    </lineage>
</organism>
<dbReference type="AlphaFoldDB" id="A0A836CL41"/>
<evidence type="ECO:0000313" key="8">
    <source>
        <dbReference type="EMBL" id="KAG5189308.1"/>
    </source>
</evidence>
<dbReference type="EC" id="2.7.7.64" evidence="6"/>
<evidence type="ECO:0000256" key="3">
    <source>
        <dbReference type="ARBA" id="ARBA00022679"/>
    </source>
</evidence>
<dbReference type="InterPro" id="IPR039741">
    <property type="entry name" value="UDP-sugar_pyrophosphorylase"/>
</dbReference>
<evidence type="ECO:0000256" key="4">
    <source>
        <dbReference type="ARBA" id="ARBA00022695"/>
    </source>
</evidence>
<keyword evidence="3 8" id="KW-0808">Transferase</keyword>
<comment type="caution">
    <text evidence="8">The sequence shown here is derived from an EMBL/GenBank/DDBJ whole genome shotgun (WGS) entry which is preliminary data.</text>
</comment>
<dbReference type="Pfam" id="PF01704">
    <property type="entry name" value="UDPGP"/>
    <property type="match status" value="1"/>
</dbReference>
<keyword evidence="9" id="KW-1185">Reference proteome</keyword>
<dbReference type="InterPro" id="IPR029044">
    <property type="entry name" value="Nucleotide-diphossugar_trans"/>
</dbReference>
<dbReference type="GO" id="GO:0006048">
    <property type="term" value="P:UDP-N-acetylglucosamine biosynthetic process"/>
    <property type="evidence" value="ECO:0007669"/>
    <property type="project" value="TreeGrafter"/>
</dbReference>
<dbReference type="FunFam" id="2.160.10.30:FF:000001">
    <property type="entry name" value="UDP-sugar pyrophosphorylase"/>
    <property type="match status" value="1"/>
</dbReference>
<dbReference type="InterPro" id="IPR002618">
    <property type="entry name" value="UDPGP_fam"/>
</dbReference>
<dbReference type="GO" id="GO:0051748">
    <property type="term" value="F:UTP-monosaccharide-1-phosphate uridylyltransferase activity"/>
    <property type="evidence" value="ECO:0007669"/>
    <property type="project" value="UniProtKB-EC"/>
</dbReference>
<comment type="cofactor">
    <cofactor evidence="2">
        <name>Mg(2+)</name>
        <dbReference type="ChEBI" id="CHEBI:18420"/>
    </cofactor>
</comment>
<evidence type="ECO:0000313" key="9">
    <source>
        <dbReference type="Proteomes" id="UP000664859"/>
    </source>
</evidence>
<reference evidence="8" key="1">
    <citation type="submission" date="2021-02" db="EMBL/GenBank/DDBJ databases">
        <title>First Annotated Genome of the Yellow-green Alga Tribonema minus.</title>
        <authorList>
            <person name="Mahan K.M."/>
        </authorList>
    </citation>
    <scope>NUCLEOTIDE SEQUENCE</scope>
    <source>
        <strain evidence="8">UTEX B ZZ1240</strain>
    </source>
</reference>
<keyword evidence="4" id="KW-0548">Nucleotidyltransferase</keyword>
<dbReference type="PANTHER" id="PTHR11952">
    <property type="entry name" value="UDP- GLUCOSE PYROPHOSPHORYLASE"/>
    <property type="match status" value="1"/>
</dbReference>
<dbReference type="OrthoDB" id="532420at2759"/>
<dbReference type="EMBL" id="JAFCMP010000053">
    <property type="protein sequence ID" value="KAG5189308.1"/>
    <property type="molecule type" value="Genomic_DNA"/>
</dbReference>
<evidence type="ECO:0000256" key="6">
    <source>
        <dbReference type="ARBA" id="ARBA00039080"/>
    </source>
</evidence>
<comment type="cofactor">
    <cofactor evidence="1">
        <name>Mn(2+)</name>
        <dbReference type="ChEBI" id="CHEBI:29035"/>
    </cofactor>
</comment>
<sequence>MASQGFTNFSYGVLLPGPVMDNKGILSDEEFGLATVLQEAGQGHLMAQWPMPGTDDDLKRKFLQQAKHLHETSPGEGGIIGYASRARKLLADSAEGVNPLDGWSPSVPEGVALEPGSARYAELEEKGGGEVGACGFVLVAGGLGERLGYGDIKLKLPTELCTETSYLTLYCAQIQALQTRYGEGRLLPLAIMVSDDTADKTSAELDAHQHFGLDPKQVTLIKQEKVPAIQDNDGRFVLEDGDKYQISTKPHGHGDVHTLMHRCGVARRWREDGVRWCVFMQDTNGLALHSLAAALGVSVELELEVNSMAIPRKAKQAVGGIARLTREDGSAMTVNVEYNQLDPLLRGSGHKDGDTNDPETGFSPYPGNINQLLFAMGPYCEVLEKTGGALEEFVNPKYADESRTTFKKPTRLECMMQDYPKLLSPEAKVGFTSMAPWLCFSPVKNSLGDAQAAQAKGTPPASASSGEADQYHLWAELLRKLGCAVETGAVQEYEGIGVSLSPRIVVQPGIAVTLHELKSVVPSPADVKISADSTLLVLGAGTVVIDKLDLDGTLILQAAAGETLHVKRLTVRNSGWHCQALTAEERDSAAETLRMRGYRLAKGEQCEASGAKVIDRSDTVSTGAL</sequence>
<dbReference type="Proteomes" id="UP000664859">
    <property type="component" value="Unassembled WGS sequence"/>
</dbReference>
<evidence type="ECO:0000256" key="5">
    <source>
        <dbReference type="ARBA" id="ARBA00038047"/>
    </source>
</evidence>
<gene>
    <name evidence="8" type="ORF">JKP88DRAFT_271628</name>
</gene>
<comment type="catalytic activity">
    <reaction evidence="7">
        <text>a monosaccharide 1-phosphate + UTP + H(+) = a UDP-monosaccharide + diphosphate</text>
        <dbReference type="Rhea" id="RHEA:13205"/>
        <dbReference type="ChEBI" id="CHEBI:15378"/>
        <dbReference type="ChEBI" id="CHEBI:33019"/>
        <dbReference type="ChEBI" id="CHEBI:46398"/>
        <dbReference type="ChEBI" id="CHEBI:140358"/>
        <dbReference type="ChEBI" id="CHEBI:140359"/>
        <dbReference type="EC" id="2.7.7.64"/>
    </reaction>
</comment>
<comment type="similarity">
    <text evidence="5">Belongs to the USP family.</text>
</comment>
<dbReference type="Gene3D" id="3.90.550.10">
    <property type="entry name" value="Spore Coat Polysaccharide Biosynthesis Protein SpsA, Chain A"/>
    <property type="match status" value="1"/>
</dbReference>
<name>A0A836CL41_9STRA</name>
<evidence type="ECO:0000256" key="7">
    <source>
        <dbReference type="ARBA" id="ARBA00048259"/>
    </source>
</evidence>
<dbReference type="GO" id="GO:0003977">
    <property type="term" value="F:UDP-N-acetylglucosamine diphosphorylase activity"/>
    <property type="evidence" value="ECO:0007669"/>
    <property type="project" value="TreeGrafter"/>
</dbReference>
<protein>
    <recommendedName>
        <fullName evidence="6">UTP-monosaccharide-1-phosphate uridylyltransferase</fullName>
        <ecNumber evidence="6">2.7.7.64</ecNumber>
    </recommendedName>
</protein>
<dbReference type="PANTHER" id="PTHR11952:SF9">
    <property type="entry name" value="UDP-SUGAR PYROPHOSPHORYLASE"/>
    <property type="match status" value="1"/>
</dbReference>
<dbReference type="Gene3D" id="2.160.10.30">
    <property type="match status" value="1"/>
</dbReference>